<dbReference type="Proteomes" id="UP000655225">
    <property type="component" value="Unassembled WGS sequence"/>
</dbReference>
<keyword evidence="5" id="KW-1185">Reference proteome</keyword>
<proteinExistence type="predicted"/>
<dbReference type="Pfam" id="PF17919">
    <property type="entry name" value="RT_RNaseH_2"/>
    <property type="match status" value="1"/>
</dbReference>
<dbReference type="PANTHER" id="PTHR37984">
    <property type="entry name" value="PROTEIN CBG26694"/>
    <property type="match status" value="1"/>
</dbReference>
<dbReference type="CDD" id="cd09274">
    <property type="entry name" value="RNase_HI_RT_Ty3"/>
    <property type="match status" value="1"/>
</dbReference>
<feature type="domain" description="Reverse transcriptase/retrotransposon-derived protein RNase H-like" evidence="3">
    <location>
        <begin position="416"/>
        <end position="510"/>
    </location>
</feature>
<protein>
    <recommendedName>
        <fullName evidence="3">Reverse transcriptase/retrotransposon-derived protein RNase H-like domain-containing protein</fullName>
    </recommendedName>
</protein>
<dbReference type="SUPFAM" id="SSF56672">
    <property type="entry name" value="DNA/RNA polymerases"/>
    <property type="match status" value="1"/>
</dbReference>
<evidence type="ECO:0000256" key="1">
    <source>
        <dbReference type="ARBA" id="ARBA00023268"/>
    </source>
</evidence>
<dbReference type="InterPro" id="IPR043128">
    <property type="entry name" value="Rev_trsase/Diguanyl_cyclase"/>
</dbReference>
<dbReference type="InterPro" id="IPR050951">
    <property type="entry name" value="Retrovirus_Pol_polyprotein"/>
</dbReference>
<feature type="region of interest" description="Disordered" evidence="2">
    <location>
        <begin position="198"/>
        <end position="228"/>
    </location>
</feature>
<dbReference type="PANTHER" id="PTHR37984:SF5">
    <property type="entry name" value="PROTEIN NYNRIN-LIKE"/>
    <property type="match status" value="1"/>
</dbReference>
<accession>A0A834YGY9</accession>
<dbReference type="InterPro" id="IPR041577">
    <property type="entry name" value="RT_RNaseH_2"/>
</dbReference>
<dbReference type="GO" id="GO:0003824">
    <property type="term" value="F:catalytic activity"/>
    <property type="evidence" value="ECO:0007669"/>
    <property type="project" value="UniProtKB-KW"/>
</dbReference>
<feature type="compositionally biased region" description="Low complexity" evidence="2">
    <location>
        <begin position="207"/>
        <end position="223"/>
    </location>
</feature>
<dbReference type="EMBL" id="JABCRI010000020">
    <property type="protein sequence ID" value="KAF8388527.1"/>
    <property type="molecule type" value="Genomic_DNA"/>
</dbReference>
<gene>
    <name evidence="4" type="ORF">HHK36_027202</name>
</gene>
<reference evidence="4 5" key="1">
    <citation type="submission" date="2020-04" db="EMBL/GenBank/DDBJ databases">
        <title>Plant Genome Project.</title>
        <authorList>
            <person name="Zhang R.-G."/>
        </authorList>
    </citation>
    <scope>NUCLEOTIDE SEQUENCE [LARGE SCALE GENOMIC DNA]</scope>
    <source>
        <strain evidence="4">YNK0</strain>
        <tissue evidence="4">Leaf</tissue>
    </source>
</reference>
<comment type="caution">
    <text evidence="4">The sequence shown here is derived from an EMBL/GenBank/DDBJ whole genome shotgun (WGS) entry which is preliminary data.</text>
</comment>
<organism evidence="4 5">
    <name type="scientific">Tetracentron sinense</name>
    <name type="common">Spur-leaf</name>
    <dbReference type="NCBI Taxonomy" id="13715"/>
    <lineage>
        <taxon>Eukaryota</taxon>
        <taxon>Viridiplantae</taxon>
        <taxon>Streptophyta</taxon>
        <taxon>Embryophyta</taxon>
        <taxon>Tracheophyta</taxon>
        <taxon>Spermatophyta</taxon>
        <taxon>Magnoliopsida</taxon>
        <taxon>Trochodendrales</taxon>
        <taxon>Trochodendraceae</taxon>
        <taxon>Tetracentron</taxon>
    </lineage>
</organism>
<evidence type="ECO:0000259" key="3">
    <source>
        <dbReference type="Pfam" id="PF17919"/>
    </source>
</evidence>
<dbReference type="FunFam" id="3.30.70.270:FF:000020">
    <property type="entry name" value="Transposon Tf2-6 polyprotein-like Protein"/>
    <property type="match status" value="1"/>
</dbReference>
<evidence type="ECO:0000256" key="2">
    <source>
        <dbReference type="SAM" id="MobiDB-lite"/>
    </source>
</evidence>
<dbReference type="OMA" id="LALECQH"/>
<dbReference type="OrthoDB" id="1909920at2759"/>
<dbReference type="InterPro" id="IPR043502">
    <property type="entry name" value="DNA/RNA_pol_sf"/>
</dbReference>
<evidence type="ECO:0000313" key="5">
    <source>
        <dbReference type="Proteomes" id="UP000655225"/>
    </source>
</evidence>
<sequence length="549" mass="61066">MVTMKEVKDHVDHQDVRLEQLTTSVQEIKETLHTLLSHFDDLALECQHHPGHASVVLPGVMTHGRTLRIEFPKFDGMDPQGWLFRIDINKSTNSSRALCVRFGSRQYVDPGGSLSKLKQTSIVRDFQTKFERLVNLVPGLLESHLVSMFTSGLRDDIRAGMRTLRPSGLTEGFELAVAKEEELAELHAYSARRFSNRATVPRPSLPSPTSGNTSSNLSSSPASKRLTWAEQQERRSRGLCFHCDDLYKLGQRCQRPQALLMEAAESSLEEEPDPLVEDVSKSHCMPLQERQGILFQLSCQPVSSGNTSVPPAIAVVLCQISTIFGEPTAPLFICQRIQVFLFGQDSIAYLGHVISAHGVAVDTDKICTMLDWPTPSTLKALRGFLGLASYYHKFVRDYGKLSAPLTQLLKKDSFVWGDEPDKAFSLLKKAMTSTPVLALPDISKVFYIECDVPGGGVGAVLMQEGRPLAYLSKALSGKNLHLSIYDKEMLAILFAVQKWRPYLLVRHFKIYTDHRSTDNTAADALSRLHEAYSLHAISSPIFSGLDSII</sequence>
<name>A0A834YGY9_TETSI</name>
<dbReference type="Gene3D" id="3.30.70.270">
    <property type="match status" value="1"/>
</dbReference>
<dbReference type="AlphaFoldDB" id="A0A834YGY9"/>
<dbReference type="Gene3D" id="3.10.20.370">
    <property type="match status" value="1"/>
</dbReference>
<keyword evidence="1" id="KW-0511">Multifunctional enzyme</keyword>
<evidence type="ECO:0000313" key="4">
    <source>
        <dbReference type="EMBL" id="KAF8388527.1"/>
    </source>
</evidence>